<dbReference type="PRINTS" id="PR00412">
    <property type="entry name" value="EPOXHYDRLASE"/>
</dbReference>
<evidence type="ECO:0000313" key="4">
    <source>
        <dbReference type="Proteomes" id="UP001204851"/>
    </source>
</evidence>
<name>A0ABT1BPF9_9BURK</name>
<organism evidence="3 4">
    <name type="scientific">Ideonella oryzae</name>
    <dbReference type="NCBI Taxonomy" id="2937441"/>
    <lineage>
        <taxon>Bacteria</taxon>
        <taxon>Pseudomonadati</taxon>
        <taxon>Pseudomonadota</taxon>
        <taxon>Betaproteobacteria</taxon>
        <taxon>Burkholderiales</taxon>
        <taxon>Sphaerotilaceae</taxon>
        <taxon>Ideonella</taxon>
    </lineage>
</organism>
<evidence type="ECO:0000256" key="1">
    <source>
        <dbReference type="ARBA" id="ARBA00022801"/>
    </source>
</evidence>
<sequence length="295" mass="31470">MAGLGPAFRHGMATVRGVRLHYVEGGHGRPLLLIPGWPQSWYAWRAVMPALAAAGHRVIAVDPRGMGDSDHPPTGYDTATVAADLHALVQHLGLTEGGPIDVVGHDVGGWIAFACAADWPADVRRLGLMEAALLGVSPPPPAGIPPDAVNVRTWHFAFNRLPDLPEMLVAGHEREYLGWLFAQRAAKPWVFTPQVLDEYTRVFTQPGGARTAFAYYRAGASEEALAQNRQRAARGLPMPVLAIGGELSVGAALKDTLRPLAPQLQGEVISGCGHFVMEECPDAVLAQLLPFLAGA</sequence>
<evidence type="ECO:0000259" key="2">
    <source>
        <dbReference type="Pfam" id="PF00561"/>
    </source>
</evidence>
<dbReference type="PRINTS" id="PR00111">
    <property type="entry name" value="ABHYDROLASE"/>
</dbReference>
<dbReference type="PANTHER" id="PTHR43329">
    <property type="entry name" value="EPOXIDE HYDROLASE"/>
    <property type="match status" value="1"/>
</dbReference>
<keyword evidence="1 3" id="KW-0378">Hydrolase</keyword>
<dbReference type="Pfam" id="PF00561">
    <property type="entry name" value="Abhydrolase_1"/>
    <property type="match status" value="1"/>
</dbReference>
<dbReference type="InterPro" id="IPR000639">
    <property type="entry name" value="Epox_hydrolase-like"/>
</dbReference>
<dbReference type="InterPro" id="IPR000073">
    <property type="entry name" value="AB_hydrolase_1"/>
</dbReference>
<dbReference type="Gene3D" id="3.40.50.1820">
    <property type="entry name" value="alpha/beta hydrolase"/>
    <property type="match status" value="1"/>
</dbReference>
<dbReference type="SUPFAM" id="SSF53474">
    <property type="entry name" value="alpha/beta-Hydrolases"/>
    <property type="match status" value="1"/>
</dbReference>
<dbReference type="RefSeq" id="WP_252770199.1">
    <property type="nucleotide sequence ID" value="NZ_JAMXMC010000007.1"/>
</dbReference>
<gene>
    <name evidence="3" type="ORF">M0L44_13400</name>
</gene>
<dbReference type="Proteomes" id="UP001204851">
    <property type="component" value="Unassembled WGS sequence"/>
</dbReference>
<keyword evidence="4" id="KW-1185">Reference proteome</keyword>
<dbReference type="GO" id="GO:0016787">
    <property type="term" value="F:hydrolase activity"/>
    <property type="evidence" value="ECO:0007669"/>
    <property type="project" value="UniProtKB-KW"/>
</dbReference>
<evidence type="ECO:0000313" key="3">
    <source>
        <dbReference type="EMBL" id="MCO5977699.1"/>
    </source>
</evidence>
<comment type="caution">
    <text evidence="3">The sequence shown here is derived from an EMBL/GenBank/DDBJ whole genome shotgun (WGS) entry which is preliminary data.</text>
</comment>
<dbReference type="InterPro" id="IPR029058">
    <property type="entry name" value="AB_hydrolase_fold"/>
</dbReference>
<reference evidence="3 4" key="1">
    <citation type="submission" date="2022-06" db="EMBL/GenBank/DDBJ databases">
        <title>Ideonella sp. NS12-5 Genome sequencing and assembly.</title>
        <authorList>
            <person name="Jung Y."/>
        </authorList>
    </citation>
    <scope>NUCLEOTIDE SEQUENCE [LARGE SCALE GENOMIC DNA]</scope>
    <source>
        <strain evidence="3 4">NS12-5</strain>
    </source>
</reference>
<dbReference type="EMBL" id="JAMXMC010000007">
    <property type="protein sequence ID" value="MCO5977699.1"/>
    <property type="molecule type" value="Genomic_DNA"/>
</dbReference>
<proteinExistence type="predicted"/>
<accession>A0ABT1BPF9</accession>
<protein>
    <submittedName>
        <fullName evidence="3">Alpha/beta hydrolase</fullName>
    </submittedName>
</protein>
<feature type="domain" description="AB hydrolase-1" evidence="2">
    <location>
        <begin position="30"/>
        <end position="279"/>
    </location>
</feature>